<dbReference type="SUPFAM" id="SSF52540">
    <property type="entry name" value="P-loop containing nucleoside triphosphate hydrolases"/>
    <property type="match status" value="1"/>
</dbReference>
<evidence type="ECO:0000256" key="1">
    <source>
        <dbReference type="ARBA" id="ARBA00022737"/>
    </source>
</evidence>
<dbReference type="InterPro" id="IPR038305">
    <property type="entry name" value="HeLo_sf"/>
</dbReference>
<evidence type="ECO:0000256" key="2">
    <source>
        <dbReference type="PROSITE-ProRule" id="PRU00023"/>
    </source>
</evidence>
<feature type="repeat" description="ANK" evidence="2">
    <location>
        <begin position="900"/>
        <end position="932"/>
    </location>
</feature>
<dbReference type="InterPro" id="IPR036770">
    <property type="entry name" value="Ankyrin_rpt-contain_sf"/>
</dbReference>
<dbReference type="SMART" id="SM00248">
    <property type="entry name" value="ANK"/>
    <property type="match status" value="13"/>
</dbReference>
<evidence type="ECO:0000259" key="4">
    <source>
        <dbReference type="Pfam" id="PF24883"/>
    </source>
</evidence>
<dbReference type="PROSITE" id="PS50088">
    <property type="entry name" value="ANK_REPEAT"/>
    <property type="match status" value="11"/>
</dbReference>
<dbReference type="Gene3D" id="1.20.120.1020">
    <property type="entry name" value="Prion-inhibition and propagation, HeLo domain"/>
    <property type="match status" value="1"/>
</dbReference>
<dbReference type="Pfam" id="PF13606">
    <property type="entry name" value="Ank_3"/>
    <property type="match status" value="1"/>
</dbReference>
<dbReference type="InterPro" id="IPR056884">
    <property type="entry name" value="NPHP3-like_N"/>
</dbReference>
<feature type="domain" description="Nephrocystin 3-like N-terminal" evidence="4">
    <location>
        <begin position="245"/>
        <end position="415"/>
    </location>
</feature>
<evidence type="ECO:0000259" key="3">
    <source>
        <dbReference type="Pfam" id="PF14479"/>
    </source>
</evidence>
<dbReference type="Pfam" id="PF00023">
    <property type="entry name" value="Ank"/>
    <property type="match status" value="1"/>
</dbReference>
<dbReference type="PROSITE" id="PS50297">
    <property type="entry name" value="ANK_REP_REGION"/>
    <property type="match status" value="11"/>
</dbReference>
<name>A0AAD9YQ52_COLKA</name>
<dbReference type="Pfam" id="PF24883">
    <property type="entry name" value="NPHP3_N"/>
    <property type="match status" value="1"/>
</dbReference>
<dbReference type="Gene3D" id="1.25.40.20">
    <property type="entry name" value="Ankyrin repeat-containing domain"/>
    <property type="match status" value="6"/>
</dbReference>
<dbReference type="SUPFAM" id="SSF48403">
    <property type="entry name" value="Ankyrin repeat"/>
    <property type="match status" value="2"/>
</dbReference>
<feature type="repeat" description="ANK" evidence="2">
    <location>
        <begin position="867"/>
        <end position="899"/>
    </location>
</feature>
<feature type="repeat" description="ANK" evidence="2">
    <location>
        <begin position="1065"/>
        <end position="1097"/>
    </location>
</feature>
<keyword evidence="6" id="KW-1185">Reference proteome</keyword>
<dbReference type="SUPFAM" id="SSF57850">
    <property type="entry name" value="RING/U-box"/>
    <property type="match status" value="1"/>
</dbReference>
<keyword evidence="2" id="KW-0040">ANK repeat</keyword>
<feature type="repeat" description="ANK" evidence="2">
    <location>
        <begin position="999"/>
        <end position="1031"/>
    </location>
</feature>
<dbReference type="Pfam" id="PF12796">
    <property type="entry name" value="Ank_2"/>
    <property type="match status" value="5"/>
</dbReference>
<accession>A0AAD9YQ52</accession>
<dbReference type="InterPro" id="IPR029498">
    <property type="entry name" value="HeLo_dom"/>
</dbReference>
<protein>
    <submittedName>
        <fullName evidence="5">Ankyrin repeat domain-containing protein 52</fullName>
    </submittedName>
</protein>
<dbReference type="InterPro" id="IPR002110">
    <property type="entry name" value="Ankyrin_rpt"/>
</dbReference>
<organism evidence="5 6">
    <name type="scientific">Colletotrichum kahawae</name>
    <name type="common">Coffee berry disease fungus</name>
    <dbReference type="NCBI Taxonomy" id="34407"/>
    <lineage>
        <taxon>Eukaryota</taxon>
        <taxon>Fungi</taxon>
        <taxon>Dikarya</taxon>
        <taxon>Ascomycota</taxon>
        <taxon>Pezizomycotina</taxon>
        <taxon>Sordariomycetes</taxon>
        <taxon>Hypocreomycetidae</taxon>
        <taxon>Glomerellales</taxon>
        <taxon>Glomerellaceae</taxon>
        <taxon>Colletotrichum</taxon>
        <taxon>Colletotrichum gloeosporioides species complex</taxon>
    </lineage>
</organism>
<feature type="repeat" description="ANK" evidence="2">
    <location>
        <begin position="1032"/>
        <end position="1064"/>
    </location>
</feature>
<keyword evidence="1" id="KW-0677">Repeat</keyword>
<feature type="domain" description="Prion-inhibition and propagation HeLo" evidence="3">
    <location>
        <begin position="5"/>
        <end position="168"/>
    </location>
</feature>
<dbReference type="Proteomes" id="UP001281614">
    <property type="component" value="Unassembled WGS sequence"/>
</dbReference>
<dbReference type="Pfam" id="PF14479">
    <property type="entry name" value="HeLo"/>
    <property type="match status" value="1"/>
</dbReference>
<feature type="repeat" description="ANK" evidence="2">
    <location>
        <begin position="801"/>
        <end position="833"/>
    </location>
</feature>
<comment type="caution">
    <text evidence="5">The sequence shown here is derived from an EMBL/GenBank/DDBJ whole genome shotgun (WGS) entry which is preliminary data.</text>
</comment>
<dbReference type="Gene3D" id="3.40.50.300">
    <property type="entry name" value="P-loop containing nucleotide triphosphate hydrolases"/>
    <property type="match status" value="1"/>
</dbReference>
<feature type="repeat" description="ANK" evidence="2">
    <location>
        <begin position="834"/>
        <end position="866"/>
    </location>
</feature>
<feature type="repeat" description="ANK" evidence="2">
    <location>
        <begin position="933"/>
        <end position="965"/>
    </location>
</feature>
<dbReference type="InterPro" id="IPR039323">
    <property type="entry name" value="ANKRD_45/46/60"/>
</dbReference>
<dbReference type="PANTHER" id="PTHR22677">
    <property type="entry name" value="ANKYRIN REPEAT DOMAIN-CONTAINING PROTEIN 60"/>
    <property type="match status" value="1"/>
</dbReference>
<dbReference type="PRINTS" id="PR01415">
    <property type="entry name" value="ANKYRIN"/>
</dbReference>
<evidence type="ECO:0000313" key="5">
    <source>
        <dbReference type="EMBL" id="KAK2773964.1"/>
    </source>
</evidence>
<gene>
    <name evidence="5" type="ORF">CKAH01_13309</name>
</gene>
<feature type="repeat" description="ANK" evidence="2">
    <location>
        <begin position="966"/>
        <end position="998"/>
    </location>
</feature>
<dbReference type="PANTHER" id="PTHR22677:SF4">
    <property type="entry name" value="USHER SYNDROME TYPE-1G PROTEIN-LIKE PROTEIN"/>
    <property type="match status" value="1"/>
</dbReference>
<feature type="repeat" description="ANK" evidence="2">
    <location>
        <begin position="768"/>
        <end position="800"/>
    </location>
</feature>
<proteinExistence type="predicted"/>
<evidence type="ECO:0000313" key="6">
    <source>
        <dbReference type="Proteomes" id="UP001281614"/>
    </source>
</evidence>
<reference evidence="5" key="1">
    <citation type="submission" date="2023-02" db="EMBL/GenBank/DDBJ databases">
        <title>Colletotrichum kahawae CIFC_Que2 genome sequencing and assembly.</title>
        <authorList>
            <person name="Baroncelli R."/>
        </authorList>
    </citation>
    <scope>NUCLEOTIDE SEQUENCE</scope>
    <source>
        <strain evidence="5">CIFC_Que2</strain>
    </source>
</reference>
<feature type="repeat" description="ANK" evidence="2">
    <location>
        <begin position="1098"/>
        <end position="1130"/>
    </location>
</feature>
<dbReference type="EMBL" id="VYYT01000050">
    <property type="protein sequence ID" value="KAK2773964.1"/>
    <property type="molecule type" value="Genomic_DNA"/>
</dbReference>
<sequence length="1266" mass="138754">MEPVGLAVGIAGLAGLFSTCLEVVEKVDSYKSFKHDSHSLAVQFQAEKRRFEQWGSAVGINKGTLSSAHHPALDDPQTLSTAKELLSLIQRVCADADDAASETFILGNANPAKKEPYVPSYVQSRGGAPANSVRRKIAWSLGGKARRTAQVVQFGVLVQHLHNIVPPDSAKSTYTVHGASARDQGPGRLQDDSIQEGAWIPELRQIVAKLDEEMAAETRRELRSWLGRHSPNDRYVESVQKRLSGTCDWILSRPAFRKWLSPLHTPSAANVLWIYGRAGLGKTILCARVVHYLLETLDTPVAHFFLSSDFETRDDPYAAIQSWIDQVMTRDDVAFSLVRKTWLAQNESVATRATIVRLFQDIVQAVPSCTFVLDGLDECAWMGDGRNGSDSVPGFLETLTRVVTGCTARVMVVSRNEPDIRDVLGDTSTCIRHEMSTEDVRSDTVQYSRSIVDRKLHKKDDVTKTDIAQRMADRSNGQFLWLKLHEDSLRSWKNKKQLEDAIDKTPPGLEHAYERNWSRISRLPELEKYRAYSLLRWAAFALRPLTASEITEAVLVNGEDDEFPIDELPDYVDDDYIDNEILRPCGSLLEARDTSTEAFPGLRTIHLTHFTVREFLLINLPTSAVHLGANERLQASNLALQSNELAKACLIYINYRHVWDEAMSEKDSSIQKSFRDYAAFSWHQHAIVGDAKQGALLMLMNKLFDTRNPTWKYWRQWFDLNGDEAKQMGTSIEVPSVPLYYAADLGLVAVVRHLVYDCENDVNQRSKLGRTPLSVACKNGNAELAETLLEKGADVAVADNNGWTPLYAASDSGHVDVAKLLLEKGADVTVAVNNGWTPLIVASGNGHVDVAKLLLEKGADVAVADNDGWTPLYAASSNGHVDVAKLLLEKGADVAVADNDGWTPLNAASSNGHVDVAKLLLEKGADVVVTDNDGWTPLIVASGNGHVEVVKLLLEKGADVSVADNDGWTPLYAASGNGHVDVVKLLLEKGADVAVADNNGWTPLYAASSNGHVDVIKLLLEKGADVAVADNDGWTPLYAASSNGHVDVIKLLLEKGADVAVAENNGWTPLNAASSKGHVDVVKLLLEKGADITVAVNNGWTPLIVASGNGHVDVVKLLLEKGADVTVANHKSITPLSAAARKGQTSIVAFLLQKHRSEVDSRDSLGRTAAWWARQRGHSSIVQMLVDPDLQRVAPLDDCEATVAADSQRRISSSRWCDICTFTIWENGICYQCIDCHNGNFDICEECFDRGGRCLNSSHKLVLRAS</sequence>
<dbReference type="InterPro" id="IPR027417">
    <property type="entry name" value="P-loop_NTPase"/>
</dbReference>
<dbReference type="AlphaFoldDB" id="A0AAD9YQ52"/>